<reference evidence="5" key="1">
    <citation type="submission" date="2015-02" db="EMBL/GenBank/DDBJ databases">
        <title>Description and complete genome sequence of the first cultured representative of the subdivision 5 of the Verrucomicrobia phylum.</title>
        <authorList>
            <person name="Spring S."/>
            <person name="Bunk B."/>
            <person name="Sproer C."/>
            <person name="Klenk H.-P."/>
        </authorList>
    </citation>
    <scope>NUCLEOTIDE SEQUENCE [LARGE SCALE GENOMIC DNA]</scope>
    <source>
        <strain evidence="5">L21-Fru-AB</strain>
    </source>
</reference>
<reference evidence="4 5" key="2">
    <citation type="journal article" date="2016" name="ISME J.">
        <title>Characterization of the first cultured representative of Verrucomicrobia subdivision 5 indicates the proposal of a novel phylum.</title>
        <authorList>
            <person name="Spring S."/>
            <person name="Bunk B."/>
            <person name="Sproer C."/>
            <person name="Schumann P."/>
            <person name="Rohde M."/>
            <person name="Tindall B.J."/>
            <person name="Klenk H.P."/>
        </authorList>
    </citation>
    <scope>NUCLEOTIDE SEQUENCE [LARGE SCALE GENOMIC DNA]</scope>
    <source>
        <strain evidence="4 5">L21-Fru-AB</strain>
    </source>
</reference>
<keyword evidence="2" id="KW-0812">Transmembrane</keyword>
<dbReference type="Proteomes" id="UP000035268">
    <property type="component" value="Chromosome"/>
</dbReference>
<evidence type="ECO:0000256" key="3">
    <source>
        <dbReference type="SAM" id="SignalP"/>
    </source>
</evidence>
<name>A0A0G3EH79_9BACT</name>
<keyword evidence="2" id="KW-0472">Membrane</keyword>
<dbReference type="InterPro" id="IPR013425">
    <property type="entry name" value="Autotrns_rpt"/>
</dbReference>
<feature type="chain" id="PRO_5005184230" evidence="3">
    <location>
        <begin position="26"/>
        <end position="957"/>
    </location>
</feature>
<dbReference type="STRING" id="1307763.L21SP4_00215"/>
<keyword evidence="5" id="KW-1185">Reference proteome</keyword>
<dbReference type="InterPro" id="IPR011050">
    <property type="entry name" value="Pectin_lyase_fold/virulence"/>
</dbReference>
<dbReference type="NCBIfam" id="TIGR02601">
    <property type="entry name" value="autotrns_rpt"/>
    <property type="match status" value="1"/>
</dbReference>
<accession>A0A0G3EH79</accession>
<evidence type="ECO:0000256" key="2">
    <source>
        <dbReference type="SAM" id="Phobius"/>
    </source>
</evidence>
<proteinExistence type="predicted"/>
<evidence type="ECO:0000256" key="1">
    <source>
        <dbReference type="ARBA" id="ARBA00022729"/>
    </source>
</evidence>
<dbReference type="RefSeq" id="WP_052880925.1">
    <property type="nucleotide sequence ID" value="NZ_CP010904.1"/>
</dbReference>
<dbReference type="SUPFAM" id="SSF51126">
    <property type="entry name" value="Pectin lyase-like"/>
    <property type="match status" value="1"/>
</dbReference>
<sequence length="957" mass="98330" precursor="true">MKAAKSMIALIACAVIIGTAATAGAVTYTNEAWPDSPVFWSSNSVWKGGNVAQAGTNTVVIIENGRATSYHDLADPFELNSLVMNGTQGHTIHSNSFRFSRGSAQASIENDTSDLFIIESDVELNDAGGVVVGGTGSGDIRLKGVVSGGANDGGIIADYGGQVSLSQAATYTGDTVVRRGTFSFGSGVDGTQMTQGSDFILGEDGSSANATLETARGSGVFADTQTVTVKGEGHNVITSANGLNGDTSYDADIVLDNADLEIRIWQASGHRNLNLDGGISGTGDLVLNADPRGGTAGNINVAGANTYAGDTYIGTNGIAMEAYIRNGSAIPDTSDVYVEGLASMRIYANETIGALNGEDSGAKAGARFGGDTLTVGANDADGSFAGQLYDDVGTLNFVKTGSGRQTLTGTNTYTGTTTVNEGILQFNREDAVATDVNLNSSEAAVVASGWGTSNLLTHIDGGSSAGAVLIPGDNNETLDMGSLNISLGSDGAHTYGGDISVDSNGVYRFTGAFGDLNVASDLDGYASVLVTGGGSVTLSGTNTYTPPGVGNIQVQDDSILVLGSEQAVSDAGGRVFINGSSGGTVDLNGKTLSRDIVFDPSGTSAAYLTNASATTATMNGQIRADGDADDNNYIGGSAGDIVLNNQVQESFIKAGSNTVEIDGINNTAPEITVQQGTLKLTRSLSNWSATDFTLDGGTFNPSFGHELSIYSNSTITAASESTIQVDGISTINGTLTGSANLTKTGGSELRFGAENSGFTGNLTLADGNLMLNTNLANAAVTVQDGARLAGSASVGGQITVETGGFLRPGISPGILTAEDGLTMQDGTYTEWELIDNTESGRGTNFDGIDVTGGDMQLDGELRLILNSTESTVDFDDTFWTDDTQHVWTVASYTGAGTSEGNFDNVDVYYDGSVLGDFTTERNGDNVDLVWTIPEPAAFTMLILGLAVFRLRRVVKRS</sequence>
<gene>
    <name evidence="4" type="ORF">L21SP4_00215</name>
</gene>
<feature type="signal peptide" evidence="3">
    <location>
        <begin position="1"/>
        <end position="25"/>
    </location>
</feature>
<dbReference type="KEGG" id="vbl:L21SP4_00215"/>
<keyword evidence="2" id="KW-1133">Transmembrane helix</keyword>
<dbReference type="AlphaFoldDB" id="A0A0G3EH79"/>
<keyword evidence="1 3" id="KW-0732">Signal</keyword>
<protein>
    <submittedName>
        <fullName evidence="4">Autotransporter-associated beta strand repeat</fullName>
    </submittedName>
</protein>
<dbReference type="Pfam" id="PF12951">
    <property type="entry name" value="PATR"/>
    <property type="match status" value="4"/>
</dbReference>
<evidence type="ECO:0000313" key="4">
    <source>
        <dbReference type="EMBL" id="AKJ63499.1"/>
    </source>
</evidence>
<organism evidence="4 5">
    <name type="scientific">Kiritimatiella glycovorans</name>
    <dbReference type="NCBI Taxonomy" id="1307763"/>
    <lineage>
        <taxon>Bacteria</taxon>
        <taxon>Pseudomonadati</taxon>
        <taxon>Kiritimatiellota</taxon>
        <taxon>Kiritimatiellia</taxon>
        <taxon>Kiritimatiellales</taxon>
        <taxon>Kiritimatiellaceae</taxon>
        <taxon>Kiritimatiella</taxon>
    </lineage>
</organism>
<feature type="transmembrane region" description="Helical" evidence="2">
    <location>
        <begin position="928"/>
        <end position="948"/>
    </location>
</feature>
<dbReference type="EMBL" id="CP010904">
    <property type="protein sequence ID" value="AKJ63499.1"/>
    <property type="molecule type" value="Genomic_DNA"/>
</dbReference>
<evidence type="ECO:0000313" key="5">
    <source>
        <dbReference type="Proteomes" id="UP000035268"/>
    </source>
</evidence>
<dbReference type="OrthoDB" id="5760545at2"/>